<proteinExistence type="predicted"/>
<dbReference type="AlphaFoldDB" id="A0A918YVM2"/>
<keyword evidence="2" id="KW-1185">Reference proteome</keyword>
<dbReference type="RefSeq" id="WP_146472771.1">
    <property type="nucleotide sequence ID" value="NZ_BNCF01000001.1"/>
</dbReference>
<accession>A0A918YVM2</accession>
<evidence type="ECO:0000313" key="2">
    <source>
        <dbReference type="Proteomes" id="UP000636453"/>
    </source>
</evidence>
<sequence>MSPQQDEAGARVRLEKRPGYLRAVFEGGDGRLETMLRCWNEAGDAMRAQGARAAMIVDRLAGEQVTPEQQRRVVTTIADHGGFAGVRFAYVIRPQAVFAFVESAELLARELGLEGRVFDTESDAELWLRHGER</sequence>
<dbReference type="Proteomes" id="UP000636453">
    <property type="component" value="Unassembled WGS sequence"/>
</dbReference>
<name>A0A918YVM2_9GAMM</name>
<reference evidence="1" key="1">
    <citation type="journal article" date="2014" name="Int. J. Syst. Evol. Microbiol.">
        <title>Complete genome sequence of Corynebacterium casei LMG S-19264T (=DSM 44701T), isolated from a smear-ripened cheese.</title>
        <authorList>
            <consortium name="US DOE Joint Genome Institute (JGI-PGF)"/>
            <person name="Walter F."/>
            <person name="Albersmeier A."/>
            <person name="Kalinowski J."/>
            <person name="Ruckert C."/>
        </authorList>
    </citation>
    <scope>NUCLEOTIDE SEQUENCE</scope>
    <source>
        <strain evidence="1">KCTC 32020</strain>
    </source>
</reference>
<evidence type="ECO:0000313" key="1">
    <source>
        <dbReference type="EMBL" id="GHE26194.1"/>
    </source>
</evidence>
<protein>
    <submittedName>
        <fullName evidence="1">Uncharacterized protein</fullName>
    </submittedName>
</protein>
<organism evidence="1 2">
    <name type="scientific">Vulcaniibacterium thermophilum</name>
    <dbReference type="NCBI Taxonomy" id="1169913"/>
    <lineage>
        <taxon>Bacteria</taxon>
        <taxon>Pseudomonadati</taxon>
        <taxon>Pseudomonadota</taxon>
        <taxon>Gammaproteobacteria</taxon>
        <taxon>Lysobacterales</taxon>
        <taxon>Lysobacteraceae</taxon>
        <taxon>Vulcaniibacterium</taxon>
    </lineage>
</organism>
<comment type="caution">
    <text evidence="1">The sequence shown here is derived from an EMBL/GenBank/DDBJ whole genome shotgun (WGS) entry which is preliminary data.</text>
</comment>
<gene>
    <name evidence="1" type="ORF">GCM10007167_04160</name>
</gene>
<reference evidence="1" key="2">
    <citation type="submission" date="2020-09" db="EMBL/GenBank/DDBJ databases">
        <authorList>
            <person name="Sun Q."/>
            <person name="Kim S."/>
        </authorList>
    </citation>
    <scope>NUCLEOTIDE SEQUENCE</scope>
    <source>
        <strain evidence="1">KCTC 32020</strain>
    </source>
</reference>
<dbReference type="OrthoDB" id="9803968at2"/>
<dbReference type="EMBL" id="BNCF01000001">
    <property type="protein sequence ID" value="GHE26194.1"/>
    <property type="molecule type" value="Genomic_DNA"/>
</dbReference>